<feature type="transmembrane region" description="Helical" evidence="11">
    <location>
        <begin position="526"/>
        <end position="546"/>
    </location>
</feature>
<evidence type="ECO:0000259" key="13">
    <source>
        <dbReference type="Pfam" id="PF02932"/>
    </source>
</evidence>
<dbReference type="NCBIfam" id="TIGR00860">
    <property type="entry name" value="LIC"/>
    <property type="match status" value="1"/>
</dbReference>
<feature type="transmembrane region" description="Helical" evidence="11">
    <location>
        <begin position="385"/>
        <end position="404"/>
    </location>
</feature>
<evidence type="ECO:0000256" key="2">
    <source>
        <dbReference type="ARBA" id="ARBA00004236"/>
    </source>
</evidence>
<reference evidence="16" key="1">
    <citation type="submission" date="2016-06" db="UniProtKB">
        <authorList>
            <consortium name="WormBaseParasite"/>
        </authorList>
    </citation>
    <scope>IDENTIFICATION</scope>
</reference>
<reference evidence="14 15" key="2">
    <citation type="submission" date="2018-11" db="EMBL/GenBank/DDBJ databases">
        <authorList>
            <consortium name="Pathogen Informatics"/>
        </authorList>
    </citation>
    <scope>NUCLEOTIDE SEQUENCE [LARGE SCALE GENOMIC DNA]</scope>
    <source>
        <strain evidence="14 15">NST_G2</strain>
    </source>
</reference>
<dbReference type="PRINTS" id="PR00253">
    <property type="entry name" value="GABAARECEPTR"/>
</dbReference>
<dbReference type="Pfam" id="PF02931">
    <property type="entry name" value="Neur_chan_LBD"/>
    <property type="match status" value="1"/>
</dbReference>
<dbReference type="InterPro" id="IPR006201">
    <property type="entry name" value="Neur_channel"/>
</dbReference>
<evidence type="ECO:0000256" key="3">
    <source>
        <dbReference type="ARBA" id="ARBA00022448"/>
    </source>
</evidence>
<dbReference type="InterPro" id="IPR006202">
    <property type="entry name" value="Neur_chan_lig-bd"/>
</dbReference>
<evidence type="ECO:0000313" key="14">
    <source>
        <dbReference type="EMBL" id="VDL93007.1"/>
    </source>
</evidence>
<keyword evidence="5 11" id="KW-0812">Transmembrane</keyword>
<keyword evidence="3 11" id="KW-0813">Transport</keyword>
<dbReference type="InterPro" id="IPR006028">
    <property type="entry name" value="GABAA/Glycine_rcpt"/>
</dbReference>
<dbReference type="CDD" id="cd19049">
    <property type="entry name" value="LGIC_TM_anion"/>
    <property type="match status" value="1"/>
</dbReference>
<evidence type="ECO:0000256" key="1">
    <source>
        <dbReference type="ARBA" id="ARBA00004141"/>
    </source>
</evidence>
<gene>
    <name evidence="14" type="ORF">SSLN_LOCUS6622</name>
</gene>
<organism evidence="16">
    <name type="scientific">Schistocephalus solidus</name>
    <name type="common">Tapeworm</name>
    <dbReference type="NCBI Taxonomy" id="70667"/>
    <lineage>
        <taxon>Eukaryota</taxon>
        <taxon>Metazoa</taxon>
        <taxon>Spiralia</taxon>
        <taxon>Lophotrochozoa</taxon>
        <taxon>Platyhelminthes</taxon>
        <taxon>Cestoda</taxon>
        <taxon>Eucestoda</taxon>
        <taxon>Diphyllobothriidea</taxon>
        <taxon>Diphyllobothriidae</taxon>
        <taxon>Schistocephalus</taxon>
    </lineage>
</organism>
<dbReference type="GO" id="GO:0005886">
    <property type="term" value="C:plasma membrane"/>
    <property type="evidence" value="ECO:0007669"/>
    <property type="project" value="UniProtKB-SubCell"/>
</dbReference>
<evidence type="ECO:0000313" key="15">
    <source>
        <dbReference type="Proteomes" id="UP000275846"/>
    </source>
</evidence>
<evidence type="ECO:0000259" key="12">
    <source>
        <dbReference type="Pfam" id="PF02931"/>
    </source>
</evidence>
<dbReference type="SUPFAM" id="SSF90112">
    <property type="entry name" value="Neurotransmitter-gated ion-channel transmembrane pore"/>
    <property type="match status" value="1"/>
</dbReference>
<dbReference type="GO" id="GO:0005230">
    <property type="term" value="F:extracellular ligand-gated monoatomic ion channel activity"/>
    <property type="evidence" value="ECO:0007669"/>
    <property type="project" value="InterPro"/>
</dbReference>
<dbReference type="AlphaFoldDB" id="A0A183SQX4"/>
<dbReference type="PROSITE" id="PS00236">
    <property type="entry name" value="NEUROTR_ION_CHANNEL"/>
    <property type="match status" value="1"/>
</dbReference>
<dbReference type="CDD" id="cd18987">
    <property type="entry name" value="LGIC_ECD_anion"/>
    <property type="match status" value="1"/>
</dbReference>
<dbReference type="InterPro" id="IPR018000">
    <property type="entry name" value="Neurotransmitter_ion_chnl_CS"/>
</dbReference>
<dbReference type="InterPro" id="IPR036734">
    <property type="entry name" value="Neur_chan_lig-bd_sf"/>
</dbReference>
<keyword evidence="9 11" id="KW-0472">Membrane</keyword>
<dbReference type="Gene3D" id="1.20.58.390">
    <property type="entry name" value="Neurotransmitter-gated ion-channel transmembrane domain"/>
    <property type="match status" value="1"/>
</dbReference>
<evidence type="ECO:0000256" key="10">
    <source>
        <dbReference type="ARBA" id="ARBA00023303"/>
    </source>
</evidence>
<proteinExistence type="inferred from homology"/>
<evidence type="ECO:0000256" key="4">
    <source>
        <dbReference type="ARBA" id="ARBA00022475"/>
    </source>
</evidence>
<keyword evidence="4" id="KW-1003">Cell membrane</keyword>
<keyword evidence="8 11" id="KW-0406">Ion transport</keyword>
<feature type="transmembrane region" description="Helical" evidence="11">
    <location>
        <begin position="350"/>
        <end position="373"/>
    </location>
</feature>
<accession>A0A183SQX4</accession>
<protein>
    <submittedName>
        <fullName evidence="16">Glycine receptor subunit alpha-2</fullName>
    </submittedName>
</protein>
<dbReference type="STRING" id="70667.A0A183SQX4"/>
<evidence type="ECO:0000256" key="9">
    <source>
        <dbReference type="ARBA" id="ARBA00023136"/>
    </source>
</evidence>
<keyword evidence="10 11" id="KW-0407">Ion channel</keyword>
<feature type="domain" description="Neurotransmitter-gated ion-channel ligand-binding" evidence="12">
    <location>
        <begin position="138"/>
        <end position="349"/>
    </location>
</feature>
<dbReference type="EMBL" id="UYSU01033777">
    <property type="protein sequence ID" value="VDL93007.1"/>
    <property type="molecule type" value="Genomic_DNA"/>
</dbReference>
<keyword evidence="15" id="KW-1185">Reference proteome</keyword>
<dbReference type="Pfam" id="PF02932">
    <property type="entry name" value="Neur_chan_memb"/>
    <property type="match status" value="1"/>
</dbReference>
<dbReference type="PANTHER" id="PTHR18945">
    <property type="entry name" value="NEUROTRANSMITTER GATED ION CHANNEL"/>
    <property type="match status" value="1"/>
</dbReference>
<evidence type="ECO:0000256" key="11">
    <source>
        <dbReference type="RuleBase" id="RU000687"/>
    </source>
</evidence>
<dbReference type="InterPro" id="IPR036719">
    <property type="entry name" value="Neuro-gated_channel_TM_sf"/>
</dbReference>
<evidence type="ECO:0000256" key="5">
    <source>
        <dbReference type="ARBA" id="ARBA00022692"/>
    </source>
</evidence>
<dbReference type="WBParaSite" id="SSLN_0000683101-mRNA-1">
    <property type="protein sequence ID" value="SSLN_0000683101-mRNA-1"/>
    <property type="gene ID" value="SSLN_0000683101"/>
</dbReference>
<dbReference type="PRINTS" id="PR00252">
    <property type="entry name" value="NRIONCHANNEL"/>
</dbReference>
<evidence type="ECO:0000256" key="7">
    <source>
        <dbReference type="ARBA" id="ARBA00022989"/>
    </source>
</evidence>
<dbReference type="Gene3D" id="2.70.170.10">
    <property type="entry name" value="Neurotransmitter-gated ion-channel ligand-binding domain"/>
    <property type="match status" value="1"/>
</dbReference>
<keyword evidence="7 11" id="KW-1133">Transmembrane helix</keyword>
<feature type="domain" description="Neurotransmitter-gated ion-channel transmembrane" evidence="13">
    <location>
        <begin position="357"/>
        <end position="487"/>
    </location>
</feature>
<evidence type="ECO:0000256" key="6">
    <source>
        <dbReference type="ARBA" id="ARBA00022729"/>
    </source>
</evidence>
<dbReference type="GO" id="GO:0004888">
    <property type="term" value="F:transmembrane signaling receptor activity"/>
    <property type="evidence" value="ECO:0007669"/>
    <property type="project" value="InterPro"/>
</dbReference>
<dbReference type="SUPFAM" id="SSF63712">
    <property type="entry name" value="Nicotinic receptor ligand binding domain-like"/>
    <property type="match status" value="1"/>
</dbReference>
<evidence type="ECO:0000313" key="16">
    <source>
        <dbReference type="WBParaSite" id="SSLN_0000683101-mRNA-1"/>
    </source>
</evidence>
<keyword evidence="6" id="KW-0732">Signal</keyword>
<comment type="subcellular location">
    <subcellularLocation>
        <location evidence="2">Cell membrane</location>
    </subcellularLocation>
    <subcellularLocation>
        <location evidence="1">Membrane</location>
        <topology evidence="1">Multi-pass membrane protein</topology>
    </subcellularLocation>
</comment>
<dbReference type="InterPro" id="IPR006029">
    <property type="entry name" value="Neurotrans-gated_channel_TM"/>
</dbReference>
<dbReference type="Proteomes" id="UP000275846">
    <property type="component" value="Unassembled WGS sequence"/>
</dbReference>
<feature type="transmembrane region" description="Helical" evidence="11">
    <location>
        <begin position="416"/>
        <end position="438"/>
    </location>
</feature>
<dbReference type="InterPro" id="IPR038050">
    <property type="entry name" value="Neuro_actylchol_rec"/>
</dbReference>
<dbReference type="OrthoDB" id="407674at2759"/>
<name>A0A183SQX4_SCHSO</name>
<evidence type="ECO:0000256" key="8">
    <source>
        <dbReference type="ARBA" id="ARBA00023065"/>
    </source>
</evidence>
<comment type="similarity">
    <text evidence="11">Belongs to the ligand-gated ion channel (TC 1.A.9) family.</text>
</comment>
<sequence length="554" mass="64249">MRNFISVRRRKLPRYLTVLTLFLHLHFPLNTYCSRYSLKEPALVDRRKSLQPAPKQNYFRGTGEPGREDEVVAMSSVSYEESLPSEYNVHESRESGKTYEYPGSEEMELPAVGFENVEEDAEETANLKQKMPKTPRELLLEELFSNYKTHERPTEMLETPTVVKVNMKVLAIFSVDVRTMDYYMDALLRQTWVDPRLAWNTTAGFRNYTQPLVAPRLKEMLWLPDLFFRNGKDGYLHKMTLPNYLLRVYPDGSVLYSQKITMRFACQMDLQTFPMDTQRCDINIGSYGYTLSELKFVWRETAPVELPDKLQISEFNTPKNFTTLDCTSISNTSTGAYTCLLAKFTLKRQLGSYLVTTYIPNILIIMVSFLSFWVNVDAAPARVPLGLLSLLGLLTQASSMTTNLPRVSYIKALDLWLIFSIIFVICVLVEYAFAITMLRRKRKAAWRMDIRQIVREELVRWSAACQEHTAKSSDGPGRPPEFYTEVESFLCINNEQEKRKKAPAAAKITKSRRAPPESEIDSYSRFLFPLCYVMYNSFYWLYYLVIVKQSEEPD</sequence>